<organism evidence="1 2">
    <name type="scientific">Allobranchiibius huperziae</name>
    <dbReference type="NCBI Taxonomy" id="1874116"/>
    <lineage>
        <taxon>Bacteria</taxon>
        <taxon>Bacillati</taxon>
        <taxon>Actinomycetota</taxon>
        <taxon>Actinomycetes</taxon>
        <taxon>Micrococcales</taxon>
        <taxon>Dermacoccaceae</taxon>
        <taxon>Allobranchiibius</taxon>
    </lineage>
</organism>
<dbReference type="AlphaFoldDB" id="A0A853DGZ1"/>
<dbReference type="RefSeq" id="WP_179479600.1">
    <property type="nucleotide sequence ID" value="NZ_JACCFW010000001.1"/>
</dbReference>
<sequence>MGNRLQAARSIVATVPQLLGVQVETADAGTADAVAEAIERIAEGLLRWHDRLALGADLAEAGLIDESTPSPRRDGDDVAPRAPAALRAGIRRGRLPGRPVTLHLAAAELRAVVRRVGDATRELTDVAGTGDQPDAGARLVVDQCLCLATELDSLADLLQTEGDRLTNAESVEQRDQVLARVVRGEHRLTRAAMVTLTP</sequence>
<keyword evidence="2" id="KW-1185">Reference proteome</keyword>
<protein>
    <submittedName>
        <fullName evidence="1">Uncharacterized protein</fullName>
    </submittedName>
</protein>
<gene>
    <name evidence="1" type="ORF">HNR15_000963</name>
</gene>
<proteinExistence type="predicted"/>
<accession>A0A853DGZ1</accession>
<dbReference type="EMBL" id="JACCFW010000001">
    <property type="protein sequence ID" value="NYJ74000.1"/>
    <property type="molecule type" value="Genomic_DNA"/>
</dbReference>
<evidence type="ECO:0000313" key="2">
    <source>
        <dbReference type="Proteomes" id="UP000571817"/>
    </source>
</evidence>
<reference evidence="1 2" key="1">
    <citation type="submission" date="2020-07" db="EMBL/GenBank/DDBJ databases">
        <title>Sequencing the genomes of 1000 actinobacteria strains.</title>
        <authorList>
            <person name="Klenk H.-P."/>
        </authorList>
    </citation>
    <scope>NUCLEOTIDE SEQUENCE [LARGE SCALE GENOMIC DNA]</scope>
    <source>
        <strain evidence="1 2">DSM 29531</strain>
    </source>
</reference>
<evidence type="ECO:0000313" key="1">
    <source>
        <dbReference type="EMBL" id="NYJ74000.1"/>
    </source>
</evidence>
<name>A0A853DGZ1_9MICO</name>
<dbReference type="Proteomes" id="UP000571817">
    <property type="component" value="Unassembled WGS sequence"/>
</dbReference>
<comment type="caution">
    <text evidence="1">The sequence shown here is derived from an EMBL/GenBank/DDBJ whole genome shotgun (WGS) entry which is preliminary data.</text>
</comment>